<dbReference type="AlphaFoldDB" id="A0A9D4C3Y8"/>
<evidence type="ECO:0000313" key="2">
    <source>
        <dbReference type="EMBL" id="KAH3716701.1"/>
    </source>
</evidence>
<dbReference type="Proteomes" id="UP000828390">
    <property type="component" value="Unassembled WGS sequence"/>
</dbReference>
<proteinExistence type="predicted"/>
<name>A0A9D4C3Y8_DREPO</name>
<dbReference type="EMBL" id="JAIWYP010000013">
    <property type="protein sequence ID" value="KAH3716701.1"/>
    <property type="molecule type" value="Genomic_DNA"/>
</dbReference>
<comment type="caution">
    <text evidence="2">The sequence shown here is derived from an EMBL/GenBank/DDBJ whole genome shotgun (WGS) entry which is preliminary data.</text>
</comment>
<gene>
    <name evidence="2" type="ORF">DPMN_059427</name>
</gene>
<reference evidence="2" key="1">
    <citation type="journal article" date="2019" name="bioRxiv">
        <title>The Genome of the Zebra Mussel, Dreissena polymorpha: A Resource for Invasive Species Research.</title>
        <authorList>
            <person name="McCartney M.A."/>
            <person name="Auch B."/>
            <person name="Kono T."/>
            <person name="Mallez S."/>
            <person name="Zhang Y."/>
            <person name="Obille A."/>
            <person name="Becker A."/>
            <person name="Abrahante J.E."/>
            <person name="Garbe J."/>
            <person name="Badalamenti J.P."/>
            <person name="Herman A."/>
            <person name="Mangelson H."/>
            <person name="Liachko I."/>
            <person name="Sullivan S."/>
            <person name="Sone E.D."/>
            <person name="Koren S."/>
            <person name="Silverstein K.A.T."/>
            <person name="Beckman K.B."/>
            <person name="Gohl D.M."/>
        </authorList>
    </citation>
    <scope>NUCLEOTIDE SEQUENCE</scope>
    <source>
        <strain evidence="2">Duluth1</strain>
        <tissue evidence="2">Whole animal</tissue>
    </source>
</reference>
<sequence length="80" mass="9139">MLPHFVEQTCIDSPSSQQQSDSEISCRQQSRQPSPWIASRKAWSSCNRPQTQFLACACFCNLTTTLNSHIASMLQRDQYK</sequence>
<evidence type="ECO:0000256" key="1">
    <source>
        <dbReference type="SAM" id="MobiDB-lite"/>
    </source>
</evidence>
<protein>
    <submittedName>
        <fullName evidence="2">Uncharacterized protein</fullName>
    </submittedName>
</protein>
<feature type="region of interest" description="Disordered" evidence="1">
    <location>
        <begin position="1"/>
        <end position="35"/>
    </location>
</feature>
<organism evidence="2 3">
    <name type="scientific">Dreissena polymorpha</name>
    <name type="common">Zebra mussel</name>
    <name type="synonym">Mytilus polymorpha</name>
    <dbReference type="NCBI Taxonomy" id="45954"/>
    <lineage>
        <taxon>Eukaryota</taxon>
        <taxon>Metazoa</taxon>
        <taxon>Spiralia</taxon>
        <taxon>Lophotrochozoa</taxon>
        <taxon>Mollusca</taxon>
        <taxon>Bivalvia</taxon>
        <taxon>Autobranchia</taxon>
        <taxon>Heteroconchia</taxon>
        <taxon>Euheterodonta</taxon>
        <taxon>Imparidentia</taxon>
        <taxon>Neoheterodontei</taxon>
        <taxon>Myida</taxon>
        <taxon>Dreissenoidea</taxon>
        <taxon>Dreissenidae</taxon>
        <taxon>Dreissena</taxon>
    </lineage>
</organism>
<feature type="compositionally biased region" description="Low complexity" evidence="1">
    <location>
        <begin position="12"/>
        <end position="22"/>
    </location>
</feature>
<feature type="compositionally biased region" description="Polar residues" evidence="1">
    <location>
        <begin position="23"/>
        <end position="33"/>
    </location>
</feature>
<accession>A0A9D4C3Y8</accession>
<keyword evidence="3" id="KW-1185">Reference proteome</keyword>
<reference evidence="2" key="2">
    <citation type="submission" date="2020-11" db="EMBL/GenBank/DDBJ databases">
        <authorList>
            <person name="McCartney M.A."/>
            <person name="Auch B."/>
            <person name="Kono T."/>
            <person name="Mallez S."/>
            <person name="Becker A."/>
            <person name="Gohl D.M."/>
            <person name="Silverstein K.A.T."/>
            <person name="Koren S."/>
            <person name="Bechman K.B."/>
            <person name="Herman A."/>
            <person name="Abrahante J.E."/>
            <person name="Garbe J."/>
        </authorList>
    </citation>
    <scope>NUCLEOTIDE SEQUENCE</scope>
    <source>
        <strain evidence="2">Duluth1</strain>
        <tissue evidence="2">Whole animal</tissue>
    </source>
</reference>
<evidence type="ECO:0000313" key="3">
    <source>
        <dbReference type="Proteomes" id="UP000828390"/>
    </source>
</evidence>